<dbReference type="InterPro" id="IPR008333">
    <property type="entry name" value="Cbr1-like_FAD-bd_dom"/>
</dbReference>
<dbReference type="Gene3D" id="2.40.30.10">
    <property type="entry name" value="Translation factors"/>
    <property type="match status" value="1"/>
</dbReference>
<evidence type="ECO:0000313" key="11">
    <source>
        <dbReference type="EMBL" id="QEC66960.1"/>
    </source>
</evidence>
<dbReference type="CDD" id="cd00207">
    <property type="entry name" value="fer2"/>
    <property type="match status" value="1"/>
</dbReference>
<dbReference type="OrthoDB" id="9789468at2"/>
<dbReference type="InterPro" id="IPR017938">
    <property type="entry name" value="Riboflavin_synthase-like_b-brl"/>
</dbReference>
<protein>
    <submittedName>
        <fullName evidence="11">Iron-sulfur cluster-binding domain-containing protein</fullName>
    </submittedName>
</protein>
<keyword evidence="6" id="KW-0560">Oxidoreductase</keyword>
<feature type="domain" description="FAD-binding FR-type" evidence="10">
    <location>
        <begin position="4"/>
        <end position="107"/>
    </location>
</feature>
<dbReference type="Gene3D" id="3.40.50.80">
    <property type="entry name" value="Nucleotide-binding domain of ferredoxin-NADP reductase (FNR) module"/>
    <property type="match status" value="1"/>
</dbReference>
<evidence type="ECO:0000256" key="6">
    <source>
        <dbReference type="ARBA" id="ARBA00023002"/>
    </source>
</evidence>
<dbReference type="InterPro" id="IPR001709">
    <property type="entry name" value="Flavoprot_Pyr_Nucl_cyt_Rdtase"/>
</dbReference>
<evidence type="ECO:0000256" key="3">
    <source>
        <dbReference type="ARBA" id="ARBA00022714"/>
    </source>
</evidence>
<dbReference type="PROSITE" id="PS00197">
    <property type="entry name" value="2FE2S_FER_1"/>
    <property type="match status" value="1"/>
</dbReference>
<dbReference type="EMBL" id="CP042435">
    <property type="protein sequence ID" value="QEC66960.1"/>
    <property type="molecule type" value="Genomic_DNA"/>
</dbReference>
<keyword evidence="2" id="KW-0285">Flavoprotein</keyword>
<dbReference type="PRINTS" id="PR00371">
    <property type="entry name" value="FPNCR"/>
</dbReference>
<dbReference type="SUPFAM" id="SSF63380">
    <property type="entry name" value="Riboflavin synthase domain-like"/>
    <property type="match status" value="1"/>
</dbReference>
<dbReference type="InterPro" id="IPR039261">
    <property type="entry name" value="FNR_nucleotide-bd"/>
</dbReference>
<dbReference type="PANTHER" id="PTHR47354">
    <property type="entry name" value="NADH OXIDOREDUCTASE HCR"/>
    <property type="match status" value="1"/>
</dbReference>
<evidence type="ECO:0000256" key="4">
    <source>
        <dbReference type="ARBA" id="ARBA00022723"/>
    </source>
</evidence>
<sequence length="348" mass="39467">MDTSVLQKVKVADIIVETALTKTFVLQPLNGWQPHYQPGQFITLLFYNTGTEKRRSFSLTSNPLQENFLSITVKRVVNGEYSRYMLDHVLNGDEFYTTGISGFFILPKEKPANIKQILFLAAGSGITPVYTLIRAALQKWNDVSITLIYSNRHENDVIFFEALQFLQKQHSDRFKIEFLFSDNINIHKARLSNYLLNILLKKYKVEANNALFYMCGPFDYMLMIQITLLSYGVPMKSIYKEQFSTLPRIVKPVPPDTGKHNATIHIGHTEYELSVQYPSTILAVAKSQNIMLPYSCEAGRCGSCTAKCTSGKVWMAYNEVLTDDEIAKGCVLVCQAYPVGGDVVIEYE</sequence>
<keyword evidence="4" id="KW-0479">Metal-binding</keyword>
<dbReference type="GO" id="GO:0051537">
    <property type="term" value="F:2 iron, 2 sulfur cluster binding"/>
    <property type="evidence" value="ECO:0007669"/>
    <property type="project" value="UniProtKB-KW"/>
</dbReference>
<gene>
    <name evidence="11" type="ORF">FRZ67_06480</name>
</gene>
<dbReference type="SUPFAM" id="SSF54292">
    <property type="entry name" value="2Fe-2S ferredoxin-like"/>
    <property type="match status" value="1"/>
</dbReference>
<dbReference type="GO" id="GO:0050660">
    <property type="term" value="F:flavin adenine dinucleotide binding"/>
    <property type="evidence" value="ECO:0007669"/>
    <property type="project" value="TreeGrafter"/>
</dbReference>
<dbReference type="InterPro" id="IPR012675">
    <property type="entry name" value="Beta-grasp_dom_sf"/>
</dbReference>
<evidence type="ECO:0000259" key="10">
    <source>
        <dbReference type="PROSITE" id="PS51384"/>
    </source>
</evidence>
<dbReference type="PRINTS" id="PR00410">
    <property type="entry name" value="PHEHYDRXLASE"/>
</dbReference>
<dbReference type="InterPro" id="IPR001433">
    <property type="entry name" value="OxRdtase_FAD/NAD-bd"/>
</dbReference>
<dbReference type="RefSeq" id="WP_147188760.1">
    <property type="nucleotide sequence ID" value="NZ_CP042435.1"/>
</dbReference>
<dbReference type="KEGG" id="pgin:FRZ67_06480"/>
<dbReference type="SUPFAM" id="SSF52343">
    <property type="entry name" value="Ferredoxin reductase-like, C-terminal NADP-linked domain"/>
    <property type="match status" value="1"/>
</dbReference>
<feature type="domain" description="2Fe-2S ferredoxin-type" evidence="9">
    <location>
        <begin position="260"/>
        <end position="348"/>
    </location>
</feature>
<evidence type="ECO:0000256" key="2">
    <source>
        <dbReference type="ARBA" id="ARBA00022630"/>
    </source>
</evidence>
<accession>A0A5B8V695</accession>
<reference evidence="11 12" key="1">
    <citation type="journal article" date="2016" name="Int. J. Syst. Evol. Microbiol.">
        <title>Panacibacter ginsenosidivorans gen. nov., sp. nov., with ginsenoside converting activity isolated from soil of a ginseng field.</title>
        <authorList>
            <person name="Siddiqi M.Z."/>
            <person name="Muhammad Shafi S."/>
            <person name="Choi K.D."/>
            <person name="Im W.T."/>
        </authorList>
    </citation>
    <scope>NUCLEOTIDE SEQUENCE [LARGE SCALE GENOMIC DNA]</scope>
    <source>
        <strain evidence="11 12">Gsoil1550</strain>
    </source>
</reference>
<evidence type="ECO:0000256" key="7">
    <source>
        <dbReference type="ARBA" id="ARBA00023004"/>
    </source>
</evidence>
<dbReference type="Proteomes" id="UP000321533">
    <property type="component" value="Chromosome"/>
</dbReference>
<comment type="cofactor">
    <cofactor evidence="1">
        <name>FAD</name>
        <dbReference type="ChEBI" id="CHEBI:57692"/>
    </cofactor>
</comment>
<dbReference type="AlphaFoldDB" id="A0A5B8V695"/>
<evidence type="ECO:0000313" key="12">
    <source>
        <dbReference type="Proteomes" id="UP000321533"/>
    </source>
</evidence>
<evidence type="ECO:0000259" key="9">
    <source>
        <dbReference type="PROSITE" id="PS51085"/>
    </source>
</evidence>
<keyword evidence="7" id="KW-0408">Iron</keyword>
<name>A0A5B8V695_9BACT</name>
<proteinExistence type="predicted"/>
<keyword evidence="3" id="KW-0001">2Fe-2S</keyword>
<dbReference type="InterPro" id="IPR036010">
    <property type="entry name" value="2Fe-2S_ferredoxin-like_sf"/>
</dbReference>
<dbReference type="Pfam" id="PF00111">
    <property type="entry name" value="Fer2"/>
    <property type="match status" value="1"/>
</dbReference>
<dbReference type="InterPro" id="IPR006058">
    <property type="entry name" value="2Fe2S_fd_BS"/>
</dbReference>
<keyword evidence="8" id="KW-0411">Iron-sulfur</keyword>
<dbReference type="InterPro" id="IPR001041">
    <property type="entry name" value="2Fe-2S_ferredoxin-type"/>
</dbReference>
<dbReference type="PROSITE" id="PS51384">
    <property type="entry name" value="FAD_FR"/>
    <property type="match status" value="1"/>
</dbReference>
<dbReference type="PROSITE" id="PS51085">
    <property type="entry name" value="2FE2S_FER_2"/>
    <property type="match status" value="1"/>
</dbReference>
<dbReference type="GO" id="GO:0016491">
    <property type="term" value="F:oxidoreductase activity"/>
    <property type="evidence" value="ECO:0007669"/>
    <property type="project" value="UniProtKB-KW"/>
</dbReference>
<dbReference type="InterPro" id="IPR050415">
    <property type="entry name" value="MRET"/>
</dbReference>
<keyword evidence="12" id="KW-1185">Reference proteome</keyword>
<dbReference type="Gene3D" id="3.10.20.30">
    <property type="match status" value="1"/>
</dbReference>
<dbReference type="Pfam" id="PF00175">
    <property type="entry name" value="NAD_binding_1"/>
    <property type="match status" value="1"/>
</dbReference>
<dbReference type="Pfam" id="PF00970">
    <property type="entry name" value="FAD_binding_6"/>
    <property type="match status" value="1"/>
</dbReference>
<dbReference type="PANTHER" id="PTHR47354:SF8">
    <property type="entry name" value="1,2-PHENYLACETYL-COA EPOXIDASE, SUBUNIT E"/>
    <property type="match status" value="1"/>
</dbReference>
<keyword evidence="5" id="KW-0274">FAD</keyword>
<dbReference type="GO" id="GO:0046872">
    <property type="term" value="F:metal ion binding"/>
    <property type="evidence" value="ECO:0007669"/>
    <property type="project" value="UniProtKB-KW"/>
</dbReference>
<evidence type="ECO:0000256" key="8">
    <source>
        <dbReference type="ARBA" id="ARBA00023014"/>
    </source>
</evidence>
<dbReference type="InterPro" id="IPR017927">
    <property type="entry name" value="FAD-bd_FR_type"/>
</dbReference>
<evidence type="ECO:0000256" key="5">
    <source>
        <dbReference type="ARBA" id="ARBA00022827"/>
    </source>
</evidence>
<evidence type="ECO:0000256" key="1">
    <source>
        <dbReference type="ARBA" id="ARBA00001974"/>
    </source>
</evidence>
<organism evidence="11 12">
    <name type="scientific">Panacibacter ginsenosidivorans</name>
    <dbReference type="NCBI Taxonomy" id="1813871"/>
    <lineage>
        <taxon>Bacteria</taxon>
        <taxon>Pseudomonadati</taxon>
        <taxon>Bacteroidota</taxon>
        <taxon>Chitinophagia</taxon>
        <taxon>Chitinophagales</taxon>
        <taxon>Chitinophagaceae</taxon>
        <taxon>Panacibacter</taxon>
    </lineage>
</organism>